<comment type="caution">
    <text evidence="6">Lacks conserved residue(s) required for the propagation of feature annotation.</text>
</comment>
<keyword evidence="4 6" id="KW-0808">Transferase</keyword>
<dbReference type="Proteomes" id="UP000241206">
    <property type="component" value="Unassembled WGS sequence"/>
</dbReference>
<dbReference type="Pfam" id="PF02527">
    <property type="entry name" value="GidB"/>
    <property type="match status" value="1"/>
</dbReference>
<dbReference type="EMBL" id="PHHF01000001">
    <property type="protein sequence ID" value="PTD28116.1"/>
    <property type="molecule type" value="Genomic_DNA"/>
</dbReference>
<dbReference type="AlphaFoldDB" id="A0A2T4I8M3"/>
<keyword evidence="1 6" id="KW-0963">Cytoplasm</keyword>
<gene>
    <name evidence="6 7" type="primary">rsmG</name>
    <name evidence="7" type="ORF">CV103_00745</name>
</gene>
<dbReference type="NCBIfam" id="TIGR00138">
    <property type="entry name" value="rsmG_gidB"/>
    <property type="match status" value="1"/>
</dbReference>
<dbReference type="PANTHER" id="PTHR31760:SF0">
    <property type="entry name" value="S-ADENOSYL-L-METHIONINE-DEPENDENT METHYLTRANSFERASES SUPERFAMILY PROTEIN"/>
    <property type="match status" value="1"/>
</dbReference>
<comment type="function">
    <text evidence="6">Specifically methylates the N7 position of guanine in position 527 of 16S rRNA.</text>
</comment>
<dbReference type="InterPro" id="IPR029063">
    <property type="entry name" value="SAM-dependent_MTases_sf"/>
</dbReference>
<evidence type="ECO:0000256" key="1">
    <source>
        <dbReference type="ARBA" id="ARBA00022490"/>
    </source>
</evidence>
<comment type="subcellular location">
    <subcellularLocation>
        <location evidence="6">Cytoplasm</location>
    </subcellularLocation>
</comment>
<comment type="caution">
    <text evidence="7">The sequence shown here is derived from an EMBL/GenBank/DDBJ whole genome shotgun (WGS) entry which is preliminary data.</text>
</comment>
<evidence type="ECO:0000256" key="6">
    <source>
        <dbReference type="HAMAP-Rule" id="MF_00074"/>
    </source>
</evidence>
<evidence type="ECO:0000256" key="2">
    <source>
        <dbReference type="ARBA" id="ARBA00022552"/>
    </source>
</evidence>
<dbReference type="EC" id="2.1.1.170" evidence="6"/>
<dbReference type="PANTHER" id="PTHR31760">
    <property type="entry name" value="S-ADENOSYL-L-METHIONINE-DEPENDENT METHYLTRANSFERASES SUPERFAMILY PROTEIN"/>
    <property type="match status" value="1"/>
</dbReference>
<sequence length="213" mass="23704">MTEDEARRWLSANFDVPRETWDRLERFVAEVIAENEHQNLISAATIPEIWARHIVDSAQLLRHAPLGPWIDLGSGPGFPGLVIAAMGDFPVTLVESRRRRADFLARTAERLGIANRVTVIDKRLEQVESRPFAAISARAFAPLDRLLPLAARFATPDTIWVLPKGRSAQAELDTARITWQGAFRIEPSVTDPEAGVIVATDVRSKTIRPGKAR</sequence>
<keyword evidence="3 6" id="KW-0489">Methyltransferase</keyword>
<proteinExistence type="inferred from homology"/>
<feature type="binding site" evidence="6">
    <location>
        <position position="138"/>
    </location>
    <ligand>
        <name>S-adenosyl-L-methionine</name>
        <dbReference type="ChEBI" id="CHEBI:59789"/>
    </ligand>
</feature>
<keyword evidence="5 6" id="KW-0949">S-adenosyl-L-methionine</keyword>
<feature type="binding site" evidence="6">
    <location>
        <begin position="124"/>
        <end position="125"/>
    </location>
    <ligand>
        <name>S-adenosyl-L-methionine</name>
        <dbReference type="ChEBI" id="CHEBI:59789"/>
    </ligand>
</feature>
<organism evidence="7 8">
    <name type="scientific">Edaphosphingomonas fennica</name>
    <dbReference type="NCBI Taxonomy" id="114404"/>
    <lineage>
        <taxon>Bacteria</taxon>
        <taxon>Pseudomonadati</taxon>
        <taxon>Pseudomonadota</taxon>
        <taxon>Alphaproteobacteria</taxon>
        <taxon>Sphingomonadales</taxon>
        <taxon>Rhizorhabdaceae</taxon>
        <taxon>Edaphosphingomonas</taxon>
    </lineage>
</organism>
<keyword evidence="2 6" id="KW-0698">rRNA processing</keyword>
<dbReference type="GO" id="GO:0070043">
    <property type="term" value="F:rRNA (guanine-N7-)-methyltransferase activity"/>
    <property type="evidence" value="ECO:0007669"/>
    <property type="project" value="UniProtKB-UniRule"/>
</dbReference>
<reference evidence="7 8" key="1">
    <citation type="submission" date="2017-11" db="EMBL/GenBank/DDBJ databases">
        <title>Sphingomonas oleivorans sp. nov., isolated from oil-contaminated soil.</title>
        <authorList>
            <person name="Wang L."/>
            <person name="Chen L."/>
        </authorList>
    </citation>
    <scope>NUCLEOTIDE SEQUENCE [LARGE SCALE GENOMIC DNA]</scope>
    <source>
        <strain evidence="7 8">K101</strain>
    </source>
</reference>
<protein>
    <recommendedName>
        <fullName evidence="6">Ribosomal RNA small subunit methyltransferase G</fullName>
        <ecNumber evidence="6">2.1.1.170</ecNumber>
    </recommendedName>
    <alternativeName>
        <fullName evidence="6">16S rRNA 7-methylguanosine methyltransferase</fullName>
        <shortName evidence="6">16S rRNA m7G methyltransferase</shortName>
    </alternativeName>
</protein>
<comment type="catalytic activity">
    <reaction evidence="6">
        <text>guanosine(527) in 16S rRNA + S-adenosyl-L-methionine = N(7)-methylguanosine(527) in 16S rRNA + S-adenosyl-L-homocysteine</text>
        <dbReference type="Rhea" id="RHEA:42732"/>
        <dbReference type="Rhea" id="RHEA-COMP:10209"/>
        <dbReference type="Rhea" id="RHEA-COMP:10210"/>
        <dbReference type="ChEBI" id="CHEBI:57856"/>
        <dbReference type="ChEBI" id="CHEBI:59789"/>
        <dbReference type="ChEBI" id="CHEBI:74269"/>
        <dbReference type="ChEBI" id="CHEBI:74480"/>
        <dbReference type="EC" id="2.1.1.170"/>
    </reaction>
</comment>
<dbReference type="GO" id="GO:0005829">
    <property type="term" value="C:cytosol"/>
    <property type="evidence" value="ECO:0007669"/>
    <property type="project" value="TreeGrafter"/>
</dbReference>
<evidence type="ECO:0000313" key="8">
    <source>
        <dbReference type="Proteomes" id="UP000241206"/>
    </source>
</evidence>
<evidence type="ECO:0000256" key="3">
    <source>
        <dbReference type="ARBA" id="ARBA00022603"/>
    </source>
</evidence>
<dbReference type="Gene3D" id="3.40.50.150">
    <property type="entry name" value="Vaccinia Virus protein VP39"/>
    <property type="match status" value="1"/>
</dbReference>
<keyword evidence="8" id="KW-1185">Reference proteome</keyword>
<comment type="similarity">
    <text evidence="6">Belongs to the methyltransferase superfamily. RNA methyltransferase RsmG family.</text>
</comment>
<dbReference type="HAMAP" id="MF_00074">
    <property type="entry name" value="16SrRNA_methyltr_G"/>
    <property type="match status" value="1"/>
</dbReference>
<accession>A0A2T4I8M3</accession>
<evidence type="ECO:0000313" key="7">
    <source>
        <dbReference type="EMBL" id="PTD28116.1"/>
    </source>
</evidence>
<name>A0A2T4I8M3_9SPHN</name>
<evidence type="ECO:0000256" key="4">
    <source>
        <dbReference type="ARBA" id="ARBA00022679"/>
    </source>
</evidence>
<feature type="binding site" evidence="6">
    <location>
        <position position="73"/>
    </location>
    <ligand>
        <name>S-adenosyl-L-methionine</name>
        <dbReference type="ChEBI" id="CHEBI:59789"/>
    </ligand>
</feature>
<dbReference type="SUPFAM" id="SSF53335">
    <property type="entry name" value="S-adenosyl-L-methionine-dependent methyltransferases"/>
    <property type="match status" value="1"/>
</dbReference>
<evidence type="ECO:0000256" key="5">
    <source>
        <dbReference type="ARBA" id="ARBA00022691"/>
    </source>
</evidence>
<dbReference type="RefSeq" id="WP_107393611.1">
    <property type="nucleotide sequence ID" value="NZ_PHHF01000001.1"/>
</dbReference>
<dbReference type="InterPro" id="IPR003682">
    <property type="entry name" value="rRNA_ssu_MeTfrase_G"/>
</dbReference>
<feature type="binding site" evidence="6">
    <location>
        <position position="78"/>
    </location>
    <ligand>
        <name>S-adenosyl-L-methionine</name>
        <dbReference type="ChEBI" id="CHEBI:59789"/>
    </ligand>
</feature>